<proteinExistence type="inferred from homology"/>
<comment type="similarity">
    <text evidence="1">Belongs to the LovG family.</text>
</comment>
<dbReference type="InterPro" id="IPR029058">
    <property type="entry name" value="AB_hydrolase_fold"/>
</dbReference>
<dbReference type="GO" id="GO:0016787">
    <property type="term" value="F:hydrolase activity"/>
    <property type="evidence" value="ECO:0007669"/>
    <property type="project" value="UniProtKB-KW"/>
</dbReference>
<sequence>MASAAEVVGLIEAALGDAIAADDLRGATGEVVGLLGFSQGAKIAASLLYAQQHCLSTGGAINVEHKFRFAVLLAGRGPLVWLVPNLPTPPGLLSAAQLSTAVLGVADSEDAAHHCHLLQVPTIHVHGLSDPGLELHRRMLKRYCHPDSVTLVEWHGEHRVPIRSGDVELMVQQIYRVAREAVVPGRCEQADRVVKHVELWPVFRGVSCLVASSLGE</sequence>
<organism evidence="4 5">
    <name type="scientific">Phialemonium atrogriseum</name>
    <dbReference type="NCBI Taxonomy" id="1093897"/>
    <lineage>
        <taxon>Eukaryota</taxon>
        <taxon>Fungi</taxon>
        <taxon>Dikarya</taxon>
        <taxon>Ascomycota</taxon>
        <taxon>Pezizomycotina</taxon>
        <taxon>Sordariomycetes</taxon>
        <taxon>Sordariomycetidae</taxon>
        <taxon>Cephalothecales</taxon>
        <taxon>Cephalothecaceae</taxon>
        <taxon>Phialemonium</taxon>
    </lineage>
</organism>
<dbReference type="Gene3D" id="3.40.50.1820">
    <property type="entry name" value="alpha/beta hydrolase"/>
    <property type="match status" value="1"/>
</dbReference>
<reference evidence="4" key="1">
    <citation type="submission" date="2023-06" db="EMBL/GenBank/DDBJ databases">
        <title>Genome-scale phylogeny and comparative genomics of the fungal order Sordariales.</title>
        <authorList>
            <consortium name="Lawrence Berkeley National Laboratory"/>
            <person name="Hensen N."/>
            <person name="Bonometti L."/>
            <person name="Westerberg I."/>
            <person name="Brannstrom I.O."/>
            <person name="Guillou S."/>
            <person name="Cros-Aarteil S."/>
            <person name="Calhoun S."/>
            <person name="Haridas S."/>
            <person name="Kuo A."/>
            <person name="Mondo S."/>
            <person name="Pangilinan J."/>
            <person name="Riley R."/>
            <person name="Labutti K."/>
            <person name="Andreopoulos B."/>
            <person name="Lipzen A."/>
            <person name="Chen C."/>
            <person name="Yanf M."/>
            <person name="Daum C."/>
            <person name="Ng V."/>
            <person name="Clum A."/>
            <person name="Steindorff A."/>
            <person name="Ohm R."/>
            <person name="Martin F."/>
            <person name="Silar P."/>
            <person name="Natvig D."/>
            <person name="Lalanne C."/>
            <person name="Gautier V."/>
            <person name="Ament-Velasquez S.L."/>
            <person name="Kruys A."/>
            <person name="Hutchinson M.I."/>
            <person name="Powell A.J."/>
            <person name="Barry K."/>
            <person name="Miller A.N."/>
            <person name="Grigoriev I.V."/>
            <person name="Debuchy R."/>
            <person name="Gladieux P."/>
            <person name="Thoren M.H."/>
            <person name="Johannesson H."/>
        </authorList>
    </citation>
    <scope>NUCLEOTIDE SEQUENCE</scope>
    <source>
        <strain evidence="4">8032-3</strain>
    </source>
</reference>
<dbReference type="Proteomes" id="UP001244011">
    <property type="component" value="Unassembled WGS sequence"/>
</dbReference>
<keyword evidence="5" id="KW-1185">Reference proteome</keyword>
<dbReference type="GO" id="GO:0044550">
    <property type="term" value="P:secondary metabolite biosynthetic process"/>
    <property type="evidence" value="ECO:0007669"/>
    <property type="project" value="TreeGrafter"/>
</dbReference>
<dbReference type="GeneID" id="85310918"/>
<dbReference type="EMBL" id="MU839006">
    <property type="protein sequence ID" value="KAK1768290.1"/>
    <property type="molecule type" value="Genomic_DNA"/>
</dbReference>
<dbReference type="InterPro" id="IPR050593">
    <property type="entry name" value="LovG"/>
</dbReference>
<dbReference type="InterPro" id="IPR005645">
    <property type="entry name" value="FSH-like_dom"/>
</dbReference>
<dbReference type="GO" id="GO:0005737">
    <property type="term" value="C:cytoplasm"/>
    <property type="evidence" value="ECO:0007669"/>
    <property type="project" value="TreeGrafter"/>
</dbReference>
<dbReference type="GO" id="GO:0005634">
    <property type="term" value="C:nucleus"/>
    <property type="evidence" value="ECO:0007669"/>
    <property type="project" value="TreeGrafter"/>
</dbReference>
<evidence type="ECO:0000256" key="2">
    <source>
        <dbReference type="ARBA" id="ARBA00022801"/>
    </source>
</evidence>
<dbReference type="AlphaFoldDB" id="A0AAJ0C1A0"/>
<dbReference type="RefSeq" id="XP_060284503.1">
    <property type="nucleotide sequence ID" value="XM_060427731.1"/>
</dbReference>
<evidence type="ECO:0000313" key="5">
    <source>
        <dbReference type="Proteomes" id="UP001244011"/>
    </source>
</evidence>
<dbReference type="PANTHER" id="PTHR48070:SF3">
    <property type="entry name" value="ESTERASE DBAE-RELATED"/>
    <property type="match status" value="1"/>
</dbReference>
<gene>
    <name evidence="4" type="ORF">QBC33DRAFT_536723</name>
</gene>
<dbReference type="Pfam" id="PF03959">
    <property type="entry name" value="FSH1"/>
    <property type="match status" value="1"/>
</dbReference>
<evidence type="ECO:0000256" key="1">
    <source>
        <dbReference type="ARBA" id="ARBA00005863"/>
    </source>
</evidence>
<dbReference type="PANTHER" id="PTHR48070">
    <property type="entry name" value="ESTERASE OVCA2"/>
    <property type="match status" value="1"/>
</dbReference>
<dbReference type="SUPFAM" id="SSF53474">
    <property type="entry name" value="alpha/beta-Hydrolases"/>
    <property type="match status" value="1"/>
</dbReference>
<keyword evidence="2" id="KW-0378">Hydrolase</keyword>
<evidence type="ECO:0000313" key="4">
    <source>
        <dbReference type="EMBL" id="KAK1768290.1"/>
    </source>
</evidence>
<feature type="domain" description="Serine hydrolase" evidence="3">
    <location>
        <begin position="27"/>
        <end position="165"/>
    </location>
</feature>
<accession>A0AAJ0C1A0</accession>
<comment type="caution">
    <text evidence="4">The sequence shown here is derived from an EMBL/GenBank/DDBJ whole genome shotgun (WGS) entry which is preliminary data.</text>
</comment>
<evidence type="ECO:0000259" key="3">
    <source>
        <dbReference type="Pfam" id="PF03959"/>
    </source>
</evidence>
<name>A0AAJ0C1A0_9PEZI</name>
<protein>
    <recommendedName>
        <fullName evidence="3">Serine hydrolase domain-containing protein</fullName>
    </recommendedName>
</protein>